<comment type="caution">
    <text evidence="3">The sequence shown here is derived from an EMBL/GenBank/DDBJ whole genome shotgun (WGS) entry which is preliminary data.</text>
</comment>
<dbReference type="Gene3D" id="3.20.20.150">
    <property type="entry name" value="Divalent-metal-dependent TIM barrel enzymes"/>
    <property type="match status" value="1"/>
</dbReference>
<feature type="signal peptide" evidence="1">
    <location>
        <begin position="1"/>
        <end position="20"/>
    </location>
</feature>
<protein>
    <submittedName>
        <fullName evidence="3">TIM barrel protein</fullName>
    </submittedName>
</protein>
<dbReference type="AlphaFoldDB" id="A0A5M8QZF9"/>
<evidence type="ECO:0000313" key="3">
    <source>
        <dbReference type="EMBL" id="KAA6440801.1"/>
    </source>
</evidence>
<accession>A0A5M8QZF9</accession>
<dbReference type="SUPFAM" id="SSF51658">
    <property type="entry name" value="Xylose isomerase-like"/>
    <property type="match status" value="1"/>
</dbReference>
<proteinExistence type="predicted"/>
<dbReference type="Proteomes" id="UP000323994">
    <property type="component" value="Unassembled WGS sequence"/>
</dbReference>
<dbReference type="InterPro" id="IPR036237">
    <property type="entry name" value="Xyl_isomerase-like_sf"/>
</dbReference>
<sequence>MCRKSILTFLVLLAAVSSNAQNARRTNSIFARENLIAWCIVPYDVKNRTPAERAEMLNKLGITMLAYDWREKHIPEFDTELDELKKHHIALQAFWLYSGPNPENDKNLDIIIDLLKRHKVKTQIWCMVAGIKDIDSMTQDEKVKVHARAIAYIADKAAEIGCSVGLYNHGGWYGEPENQLEIIRYLKKPNIGIVYNFHHAEEQIDRFPEFFPRIVPHLMALNLAGLKKGNPVKVVPVGNGDAELKMMQIVKNSTYRGPVGIINEETAPDAEEGLTMNISGLKKVLKQMDDKEALKTYQ</sequence>
<name>A0A5M8QZF9_9BACT</name>
<feature type="chain" id="PRO_5024274696" evidence="1">
    <location>
        <begin position="21"/>
        <end position="298"/>
    </location>
</feature>
<dbReference type="EMBL" id="VBSN01000027">
    <property type="protein sequence ID" value="KAA6440801.1"/>
    <property type="molecule type" value="Genomic_DNA"/>
</dbReference>
<dbReference type="OrthoDB" id="837145at2"/>
<gene>
    <name evidence="3" type="ORF">FEM33_06250</name>
</gene>
<evidence type="ECO:0000256" key="1">
    <source>
        <dbReference type="SAM" id="SignalP"/>
    </source>
</evidence>
<organism evidence="3 4">
    <name type="scientific">Dyadobacter flavalbus</name>
    <dbReference type="NCBI Taxonomy" id="2579942"/>
    <lineage>
        <taxon>Bacteria</taxon>
        <taxon>Pseudomonadati</taxon>
        <taxon>Bacteroidota</taxon>
        <taxon>Cytophagia</taxon>
        <taxon>Cytophagales</taxon>
        <taxon>Spirosomataceae</taxon>
        <taxon>Dyadobacter</taxon>
    </lineage>
</organism>
<reference evidence="3 4" key="1">
    <citation type="submission" date="2019-05" db="EMBL/GenBank/DDBJ databases">
        <authorList>
            <person name="Qu J.-H."/>
        </authorList>
    </citation>
    <scope>NUCLEOTIDE SEQUENCE [LARGE SCALE GENOMIC DNA]</scope>
    <source>
        <strain evidence="3 4">NS28</strain>
    </source>
</reference>
<dbReference type="Pfam" id="PF01261">
    <property type="entry name" value="AP_endonuc_2"/>
    <property type="match status" value="1"/>
</dbReference>
<feature type="domain" description="Xylose isomerase-like TIM barrel" evidence="2">
    <location>
        <begin position="67"/>
        <end position="262"/>
    </location>
</feature>
<evidence type="ECO:0000313" key="4">
    <source>
        <dbReference type="Proteomes" id="UP000323994"/>
    </source>
</evidence>
<evidence type="ECO:0000259" key="2">
    <source>
        <dbReference type="Pfam" id="PF01261"/>
    </source>
</evidence>
<keyword evidence="4" id="KW-1185">Reference proteome</keyword>
<dbReference type="InterPro" id="IPR013022">
    <property type="entry name" value="Xyl_isomerase-like_TIM-brl"/>
</dbReference>
<keyword evidence="1" id="KW-0732">Signal</keyword>